<dbReference type="InterPro" id="IPR036921">
    <property type="entry name" value="PurM-like_N_sf"/>
</dbReference>
<dbReference type="Pfam" id="PF00586">
    <property type="entry name" value="AIRS"/>
    <property type="match status" value="1"/>
</dbReference>
<dbReference type="InterPro" id="IPR016188">
    <property type="entry name" value="PurM-like_N"/>
</dbReference>
<dbReference type="Pfam" id="PF02769">
    <property type="entry name" value="AIRS_C"/>
    <property type="match status" value="1"/>
</dbReference>
<accession>A0A0B7MIV7</accession>
<dbReference type="GO" id="GO:0004756">
    <property type="term" value="F:selenide, water dikinase activity"/>
    <property type="evidence" value="ECO:0007669"/>
    <property type="project" value="UniProtKB-EC"/>
</dbReference>
<dbReference type="Gene3D" id="3.90.650.10">
    <property type="entry name" value="PurM-like C-terminal domain"/>
    <property type="match status" value="1"/>
</dbReference>
<evidence type="ECO:0000256" key="1">
    <source>
        <dbReference type="ARBA" id="ARBA00022679"/>
    </source>
</evidence>
<evidence type="ECO:0000256" key="3">
    <source>
        <dbReference type="ARBA" id="ARBA00022777"/>
    </source>
</evidence>
<dbReference type="InterPro" id="IPR010918">
    <property type="entry name" value="PurM-like_C_dom"/>
</dbReference>
<evidence type="ECO:0000256" key="5">
    <source>
        <dbReference type="ARBA" id="ARBA00023266"/>
    </source>
</evidence>
<sequence>MQTVDFFTPVVDDPYQFGQIAAANALSDIYTMGATPVTALNLVAYPVCELGTDTLKAILQGGSDKVAEAGAVLLGGHSVEDDEPKYGLAVTGIVHPDELITNSGAREGDLLVLTKPLGTGVLVTALKGGLLSPDEEESLAMVMAALNATAAGVMRSVGVNACTDITGFGLLGHLREMAENSGVDMEVDLASVPFLPRSEELAGEGLIPAGAYRNREHFEDYIETRGKLKQALLDILFDPQTSGGLLIAVPQERGDKLLAGLRRSGITDPRVIGRVRGKGTGKIIVGSGLSN</sequence>
<evidence type="ECO:0000256" key="2">
    <source>
        <dbReference type="ARBA" id="ARBA00022741"/>
    </source>
</evidence>
<dbReference type="SUPFAM" id="SSF56042">
    <property type="entry name" value="PurM C-terminal domain-like"/>
    <property type="match status" value="1"/>
</dbReference>
<dbReference type="Gene3D" id="3.30.1330.10">
    <property type="entry name" value="PurM-like, N-terminal domain"/>
    <property type="match status" value="1"/>
</dbReference>
<keyword evidence="5" id="KW-0711">Selenium</keyword>
<proteinExistence type="predicted"/>
<evidence type="ECO:0000313" key="8">
    <source>
        <dbReference type="EMBL" id="CEO90584.1"/>
    </source>
</evidence>
<dbReference type="PANTHER" id="PTHR10256:SF0">
    <property type="entry name" value="INACTIVE SELENIDE, WATER DIKINASE-LIKE PROTEIN-RELATED"/>
    <property type="match status" value="1"/>
</dbReference>
<evidence type="ECO:0000256" key="4">
    <source>
        <dbReference type="ARBA" id="ARBA00022840"/>
    </source>
</evidence>
<dbReference type="SUPFAM" id="SSF55326">
    <property type="entry name" value="PurM N-terminal domain-like"/>
    <property type="match status" value="1"/>
</dbReference>
<keyword evidence="2" id="KW-0547">Nucleotide-binding</keyword>
<keyword evidence="1 8" id="KW-0808">Transferase</keyword>
<feature type="domain" description="PurM-like N-terminal" evidence="6">
    <location>
        <begin position="3"/>
        <end position="94"/>
    </location>
</feature>
<dbReference type="GO" id="GO:0016260">
    <property type="term" value="P:selenocysteine biosynthetic process"/>
    <property type="evidence" value="ECO:0007669"/>
    <property type="project" value="TreeGrafter"/>
</dbReference>
<keyword evidence="3 8" id="KW-0418">Kinase</keyword>
<dbReference type="EMBL" id="CDRZ01000299">
    <property type="protein sequence ID" value="CEO90584.1"/>
    <property type="molecule type" value="Genomic_DNA"/>
</dbReference>
<keyword evidence="9" id="KW-1185">Reference proteome</keyword>
<dbReference type="Proteomes" id="UP000046155">
    <property type="component" value="Unassembled WGS sequence"/>
</dbReference>
<dbReference type="InterPro" id="IPR004536">
    <property type="entry name" value="SPS/SelD"/>
</dbReference>
<evidence type="ECO:0000313" key="9">
    <source>
        <dbReference type="Proteomes" id="UP000046155"/>
    </source>
</evidence>
<name>A0A0B7MIV7_9FIRM</name>
<organism evidence="8 9">
    <name type="scientific">Syntrophaceticus schinkii</name>
    <dbReference type="NCBI Taxonomy" id="499207"/>
    <lineage>
        <taxon>Bacteria</taxon>
        <taxon>Bacillati</taxon>
        <taxon>Bacillota</taxon>
        <taxon>Clostridia</taxon>
        <taxon>Thermoanaerobacterales</taxon>
        <taxon>Thermoanaerobacterales Family III. Incertae Sedis</taxon>
        <taxon>Syntrophaceticus</taxon>
    </lineage>
</organism>
<evidence type="ECO:0000259" key="6">
    <source>
        <dbReference type="Pfam" id="PF00586"/>
    </source>
</evidence>
<dbReference type="EC" id="2.7.9.3" evidence="8"/>
<dbReference type="GO" id="GO:0005524">
    <property type="term" value="F:ATP binding"/>
    <property type="evidence" value="ECO:0007669"/>
    <property type="project" value="UniProtKB-KW"/>
</dbReference>
<feature type="domain" description="PurM-like C-terminal" evidence="7">
    <location>
        <begin position="106"/>
        <end position="285"/>
    </location>
</feature>
<dbReference type="PANTHER" id="PTHR10256">
    <property type="entry name" value="SELENIDE, WATER DIKINASE"/>
    <property type="match status" value="1"/>
</dbReference>
<dbReference type="NCBIfam" id="TIGR00476">
    <property type="entry name" value="selD"/>
    <property type="match status" value="1"/>
</dbReference>
<reference evidence="9" key="1">
    <citation type="submission" date="2015-01" db="EMBL/GenBank/DDBJ databases">
        <authorList>
            <person name="Manzoor Shahid"/>
            <person name="Zubair Saima"/>
        </authorList>
    </citation>
    <scope>NUCLEOTIDE SEQUENCE [LARGE SCALE GENOMIC DNA]</scope>
    <source>
        <strain evidence="9">Sp3</strain>
    </source>
</reference>
<dbReference type="FunFam" id="3.90.650.10:FF:000004">
    <property type="entry name" value="Selenide, water dikinase"/>
    <property type="match status" value="1"/>
</dbReference>
<protein>
    <submittedName>
        <fullName evidence="8">Selenide, water dikinase (Selenophosphate synthetase) (Selenium donor protein)</fullName>
        <ecNumber evidence="8">2.7.9.3</ecNumber>
    </submittedName>
</protein>
<gene>
    <name evidence="8" type="primary">selD</name>
    <name evidence="8" type="ORF">SSCH_970007</name>
</gene>
<evidence type="ECO:0000259" key="7">
    <source>
        <dbReference type="Pfam" id="PF02769"/>
    </source>
</evidence>
<dbReference type="CDD" id="cd02195">
    <property type="entry name" value="SelD"/>
    <property type="match status" value="1"/>
</dbReference>
<dbReference type="GO" id="GO:0005737">
    <property type="term" value="C:cytoplasm"/>
    <property type="evidence" value="ECO:0007669"/>
    <property type="project" value="TreeGrafter"/>
</dbReference>
<dbReference type="AlphaFoldDB" id="A0A0B7MIV7"/>
<dbReference type="InterPro" id="IPR036676">
    <property type="entry name" value="PurM-like_C_sf"/>
</dbReference>
<keyword evidence="4" id="KW-0067">ATP-binding</keyword>
<dbReference type="PIRSF" id="PIRSF036407">
    <property type="entry name" value="Selenphspht_syn"/>
    <property type="match status" value="1"/>
</dbReference>